<dbReference type="EMBL" id="JACGWJ010000014">
    <property type="protein sequence ID" value="KAL0373472.1"/>
    <property type="molecule type" value="Genomic_DNA"/>
</dbReference>
<protein>
    <recommendedName>
        <fullName evidence="1">Reverse transcriptase/retrotransposon-derived protein RNase H-like domain-containing protein</fullName>
    </recommendedName>
</protein>
<reference evidence="2" key="2">
    <citation type="journal article" date="2024" name="Plant">
        <title>Genomic evolution and insights into agronomic trait innovations of Sesamum species.</title>
        <authorList>
            <person name="Miao H."/>
            <person name="Wang L."/>
            <person name="Qu L."/>
            <person name="Liu H."/>
            <person name="Sun Y."/>
            <person name="Le M."/>
            <person name="Wang Q."/>
            <person name="Wei S."/>
            <person name="Zheng Y."/>
            <person name="Lin W."/>
            <person name="Duan Y."/>
            <person name="Cao H."/>
            <person name="Xiong S."/>
            <person name="Wang X."/>
            <person name="Wei L."/>
            <person name="Li C."/>
            <person name="Ma Q."/>
            <person name="Ju M."/>
            <person name="Zhao R."/>
            <person name="Li G."/>
            <person name="Mu C."/>
            <person name="Tian Q."/>
            <person name="Mei H."/>
            <person name="Zhang T."/>
            <person name="Gao T."/>
            <person name="Zhang H."/>
        </authorList>
    </citation>
    <scope>NUCLEOTIDE SEQUENCE</scope>
    <source>
        <strain evidence="2">G02</strain>
    </source>
</reference>
<dbReference type="InterPro" id="IPR043128">
    <property type="entry name" value="Rev_trsase/Diguanyl_cyclase"/>
</dbReference>
<dbReference type="SUPFAM" id="SSF56672">
    <property type="entry name" value="DNA/RNA polymerases"/>
    <property type="match status" value="1"/>
</dbReference>
<dbReference type="AlphaFoldDB" id="A0AAW2R0E3"/>
<sequence length="228" mass="25908">MLVKSKETRNHVADLEETLAVLRKYRLKLNPGKCEIGVRGGSFVRFMVTQIGIEANPFKIKPIFDMKAPTNINEQVFGGLKKYLAGLPLLVKPSQGDTLFLYLSTTPQAVSSILVCKDEEKQMPIYYVSKVLNGEEGRYMPIEKMALALVITARRLHSYFLSHPIGVKINLPLKQTLGKPDTSGWLVKWVVELSEYDISYLLRTTIKAQALADLSLKWQEYPWRIPPR</sequence>
<dbReference type="InterPro" id="IPR041577">
    <property type="entry name" value="RT_RNaseH_2"/>
</dbReference>
<dbReference type="PANTHER" id="PTHR48475">
    <property type="entry name" value="RIBONUCLEASE H"/>
    <property type="match status" value="1"/>
</dbReference>
<reference evidence="2" key="1">
    <citation type="submission" date="2020-06" db="EMBL/GenBank/DDBJ databases">
        <authorList>
            <person name="Li T."/>
            <person name="Hu X."/>
            <person name="Zhang T."/>
            <person name="Song X."/>
            <person name="Zhang H."/>
            <person name="Dai N."/>
            <person name="Sheng W."/>
            <person name="Hou X."/>
            <person name="Wei L."/>
        </authorList>
    </citation>
    <scope>NUCLEOTIDE SEQUENCE</scope>
    <source>
        <strain evidence="2">G02</strain>
        <tissue evidence="2">Leaf</tissue>
    </source>
</reference>
<name>A0AAW2R0E3_SESRA</name>
<dbReference type="Pfam" id="PF17919">
    <property type="entry name" value="RT_RNaseH_2"/>
    <property type="match status" value="1"/>
</dbReference>
<dbReference type="PANTHER" id="PTHR48475:SF2">
    <property type="entry name" value="RIBONUCLEASE H"/>
    <property type="match status" value="1"/>
</dbReference>
<evidence type="ECO:0000313" key="2">
    <source>
        <dbReference type="EMBL" id="KAL0373472.1"/>
    </source>
</evidence>
<accession>A0AAW2R0E3</accession>
<evidence type="ECO:0000259" key="1">
    <source>
        <dbReference type="Pfam" id="PF17919"/>
    </source>
</evidence>
<organism evidence="2">
    <name type="scientific">Sesamum radiatum</name>
    <name type="common">Black benniseed</name>
    <dbReference type="NCBI Taxonomy" id="300843"/>
    <lineage>
        <taxon>Eukaryota</taxon>
        <taxon>Viridiplantae</taxon>
        <taxon>Streptophyta</taxon>
        <taxon>Embryophyta</taxon>
        <taxon>Tracheophyta</taxon>
        <taxon>Spermatophyta</taxon>
        <taxon>Magnoliopsida</taxon>
        <taxon>eudicotyledons</taxon>
        <taxon>Gunneridae</taxon>
        <taxon>Pentapetalae</taxon>
        <taxon>asterids</taxon>
        <taxon>lamiids</taxon>
        <taxon>Lamiales</taxon>
        <taxon>Pedaliaceae</taxon>
        <taxon>Sesamum</taxon>
    </lineage>
</organism>
<proteinExistence type="predicted"/>
<dbReference type="Gene3D" id="3.30.70.270">
    <property type="match status" value="1"/>
</dbReference>
<comment type="caution">
    <text evidence="2">The sequence shown here is derived from an EMBL/GenBank/DDBJ whole genome shotgun (WGS) entry which is preliminary data.</text>
</comment>
<feature type="domain" description="Reverse transcriptase/retrotransposon-derived protein RNase H-like" evidence="1">
    <location>
        <begin position="73"/>
        <end position="165"/>
    </location>
</feature>
<gene>
    <name evidence="2" type="ORF">Sradi_3262900</name>
</gene>
<dbReference type="InterPro" id="IPR043502">
    <property type="entry name" value="DNA/RNA_pol_sf"/>
</dbReference>